<dbReference type="Pfam" id="PF09945">
    <property type="entry name" value="DUF2177"/>
    <property type="match status" value="1"/>
</dbReference>
<keyword evidence="1" id="KW-1133">Transmembrane helix</keyword>
<dbReference type="Proteomes" id="UP000288972">
    <property type="component" value="Chromosome"/>
</dbReference>
<feature type="transmembrane region" description="Helical" evidence="1">
    <location>
        <begin position="75"/>
        <end position="90"/>
    </location>
</feature>
<gene>
    <name evidence="3" type="ORF">EAS56_24035</name>
    <name evidence="2" type="ORF">XH91_02945</name>
</gene>
<keyword evidence="5" id="KW-1185">Reference proteome</keyword>
<dbReference type="AlphaFoldDB" id="A0AAE5WWH3"/>
<dbReference type="EMBL" id="RDQZ01000022">
    <property type="protein sequence ID" value="RXH10016.1"/>
    <property type="molecule type" value="Genomic_DNA"/>
</dbReference>
<dbReference type="EMBL" id="CP030053">
    <property type="protein sequence ID" value="QAU44414.1"/>
    <property type="molecule type" value="Genomic_DNA"/>
</dbReference>
<feature type="transmembrane region" description="Helical" evidence="1">
    <location>
        <begin position="110"/>
        <end position="128"/>
    </location>
</feature>
<dbReference type="Proteomes" id="UP000290401">
    <property type="component" value="Unassembled WGS sequence"/>
</dbReference>
<sequence length="133" mass="14461">MSYVALYLAVAIPFVAVDAVWLKLMGQRFYLATIGDIARSEPNFWPALVFYLLYPLGLIALAVLPAHAAASSGRAAWLGLLFGFFTYATYDLTNQAVLRNWTTTLSIVDIAWGGLLGAGSAYCGYLAARQFLV</sequence>
<dbReference type="InterPro" id="IPR018687">
    <property type="entry name" value="DUF2177_membr"/>
</dbReference>
<evidence type="ECO:0000313" key="3">
    <source>
        <dbReference type="EMBL" id="RXH10016.1"/>
    </source>
</evidence>
<dbReference type="RefSeq" id="WP_128949197.1">
    <property type="nucleotide sequence ID" value="NZ_CP030053.1"/>
</dbReference>
<accession>A0AAE5WWH3</accession>
<keyword evidence="1" id="KW-0472">Membrane</keyword>
<evidence type="ECO:0000313" key="4">
    <source>
        <dbReference type="Proteomes" id="UP000288972"/>
    </source>
</evidence>
<organism evidence="2 4">
    <name type="scientific">Bradyrhizobium guangzhouense</name>
    <dbReference type="NCBI Taxonomy" id="1325095"/>
    <lineage>
        <taxon>Bacteria</taxon>
        <taxon>Pseudomonadati</taxon>
        <taxon>Pseudomonadota</taxon>
        <taxon>Alphaproteobacteria</taxon>
        <taxon>Hyphomicrobiales</taxon>
        <taxon>Nitrobacteraceae</taxon>
        <taxon>Bradyrhizobium</taxon>
    </lineage>
</organism>
<keyword evidence="1" id="KW-0812">Transmembrane</keyword>
<reference evidence="3 5" key="2">
    <citation type="submission" date="2018-10" db="EMBL/GenBank/DDBJ databases">
        <title>Bradyrhizobium sp. nov., effective nodules isolated from peanut in China.</title>
        <authorList>
            <person name="Li Y."/>
        </authorList>
    </citation>
    <scope>NUCLEOTIDE SEQUENCE [LARGE SCALE GENOMIC DNA]</scope>
    <source>
        <strain evidence="3 5">CCBAU 53426</strain>
    </source>
</reference>
<feature type="transmembrane region" description="Helical" evidence="1">
    <location>
        <begin position="43"/>
        <end position="63"/>
    </location>
</feature>
<protein>
    <submittedName>
        <fullName evidence="2">DUF2177 domain-containing protein</fullName>
    </submittedName>
    <submittedName>
        <fullName evidence="3">DUF2177 family protein</fullName>
    </submittedName>
</protein>
<reference evidence="2 4" key="1">
    <citation type="submission" date="2018-06" db="EMBL/GenBank/DDBJ databases">
        <title>Comparative genomics of rhizobia nodulating Arachis hypogaea in China.</title>
        <authorList>
            <person name="Li Y."/>
        </authorList>
    </citation>
    <scope>NUCLEOTIDE SEQUENCE [LARGE SCALE GENOMIC DNA]</scope>
    <source>
        <strain evidence="2 4">CCBAU 51670</strain>
    </source>
</reference>
<dbReference type="KEGG" id="bgz:XH91_02945"/>
<evidence type="ECO:0000256" key="1">
    <source>
        <dbReference type="SAM" id="Phobius"/>
    </source>
</evidence>
<evidence type="ECO:0000313" key="2">
    <source>
        <dbReference type="EMBL" id="QAU44414.1"/>
    </source>
</evidence>
<proteinExistence type="predicted"/>
<evidence type="ECO:0000313" key="5">
    <source>
        <dbReference type="Proteomes" id="UP000290401"/>
    </source>
</evidence>
<name>A0AAE5WWH3_9BRAD</name>